<protein>
    <submittedName>
        <fullName evidence="2">Extracellular solute-binding protein</fullName>
    </submittedName>
</protein>
<dbReference type="EMBL" id="VDCQ01000004">
    <property type="protein sequence ID" value="TNJ67579.1"/>
    <property type="molecule type" value="Genomic_DNA"/>
</dbReference>
<accession>A0A5C4TGN6</accession>
<dbReference type="Gene3D" id="3.40.190.10">
    <property type="entry name" value="Periplasmic binding protein-like II"/>
    <property type="match status" value="1"/>
</dbReference>
<keyword evidence="3" id="KW-1185">Reference proteome</keyword>
<sequence>MASTGERVSYFYPEWTIQGRGKEPSSGGAVTVGFRGTVAVCAMALIVSTLAGCSDGKGAGEPASGKDGADTTQAEKPPVPVTVKFAMSGSLITAEDFDTFVKVPVSKKYPHITVERIDFSQKGTTLTELVAAREIPDLYMNGALDLSQYAELGLEYSIEELIKTNKFDTARINPEILNTIKSTTGRKDLIGLPFYNQAFALFYNKDLFDKMASPYPKDNMTWEEIRDLAVKFRRDDGGVSYYGLYPDNIFRGAYQLSLPWVDVQTNKSMLQSPGWKELYELWYSLYNVPGFPPKGTDNLGLFTKGSLAMIASSATRARSMRTVPGLNWDIVTYPQNKKAPGYGARVDPNFLLIPNGAKQKEAAFKVISVMLSDEVQLDMSRHLWMSVLTSQPIHNEFGKTYPELASKNMVAFTKPKMAGIQTFGGVAAHTFANNAFDEIVYSGKDINTAMREADEKLNKALEELKQKTK</sequence>
<dbReference type="OrthoDB" id="9768630at2"/>
<comment type="caution">
    <text evidence="2">The sequence shown here is derived from an EMBL/GenBank/DDBJ whole genome shotgun (WGS) entry which is preliminary data.</text>
</comment>
<reference evidence="2 3" key="1">
    <citation type="submission" date="2019-05" db="EMBL/GenBank/DDBJ databases">
        <title>We sequenced the genome of Paenibacillus hemerocallicola KCTC 33185 for further insight into its adaptation and study the phylogeny of Paenibacillus.</title>
        <authorList>
            <person name="Narsing Rao M.P."/>
        </authorList>
    </citation>
    <scope>NUCLEOTIDE SEQUENCE [LARGE SCALE GENOMIC DNA]</scope>
    <source>
        <strain evidence="2 3">KCTC 33185</strain>
    </source>
</reference>
<feature type="region of interest" description="Disordered" evidence="1">
    <location>
        <begin position="56"/>
        <end position="77"/>
    </location>
</feature>
<organism evidence="2 3">
    <name type="scientific">Paenibacillus hemerocallicola</name>
    <dbReference type="NCBI Taxonomy" id="1172614"/>
    <lineage>
        <taxon>Bacteria</taxon>
        <taxon>Bacillati</taxon>
        <taxon>Bacillota</taxon>
        <taxon>Bacilli</taxon>
        <taxon>Bacillales</taxon>
        <taxon>Paenibacillaceae</taxon>
        <taxon>Paenibacillus</taxon>
    </lineage>
</organism>
<dbReference type="SUPFAM" id="SSF53850">
    <property type="entry name" value="Periplasmic binding protein-like II"/>
    <property type="match status" value="1"/>
</dbReference>
<proteinExistence type="predicted"/>
<dbReference type="InterPro" id="IPR006059">
    <property type="entry name" value="SBP"/>
</dbReference>
<gene>
    <name evidence="2" type="ORF">FE784_04135</name>
</gene>
<evidence type="ECO:0000256" key="1">
    <source>
        <dbReference type="SAM" id="MobiDB-lite"/>
    </source>
</evidence>
<dbReference type="Pfam" id="PF13416">
    <property type="entry name" value="SBP_bac_8"/>
    <property type="match status" value="1"/>
</dbReference>
<dbReference type="PANTHER" id="PTHR43649">
    <property type="entry name" value="ARABINOSE-BINDING PROTEIN-RELATED"/>
    <property type="match status" value="1"/>
</dbReference>
<name>A0A5C4TGN6_9BACL</name>
<dbReference type="PANTHER" id="PTHR43649:SF12">
    <property type="entry name" value="DIACETYLCHITOBIOSE BINDING PROTEIN DASA"/>
    <property type="match status" value="1"/>
</dbReference>
<evidence type="ECO:0000313" key="3">
    <source>
        <dbReference type="Proteomes" id="UP000307943"/>
    </source>
</evidence>
<dbReference type="Proteomes" id="UP000307943">
    <property type="component" value="Unassembled WGS sequence"/>
</dbReference>
<dbReference type="InterPro" id="IPR050490">
    <property type="entry name" value="Bact_solute-bd_prot1"/>
</dbReference>
<dbReference type="AlphaFoldDB" id="A0A5C4TGN6"/>
<evidence type="ECO:0000313" key="2">
    <source>
        <dbReference type="EMBL" id="TNJ67579.1"/>
    </source>
</evidence>